<dbReference type="AlphaFoldDB" id="A0A0S7XTQ3"/>
<name>A0A0S7XTQ3_UNCSA</name>
<evidence type="ECO:0000313" key="2">
    <source>
        <dbReference type="Proteomes" id="UP000051861"/>
    </source>
</evidence>
<protein>
    <submittedName>
        <fullName evidence="1">Uncharacterized protein</fullName>
    </submittedName>
</protein>
<comment type="caution">
    <text evidence="1">The sequence shown here is derived from an EMBL/GenBank/DDBJ whole genome shotgun (WGS) entry which is preliminary data.</text>
</comment>
<dbReference type="Proteomes" id="UP000051861">
    <property type="component" value="Unassembled WGS sequence"/>
</dbReference>
<organism evidence="1 2">
    <name type="scientific">candidate division WOR-1 bacterium DG_54_3</name>
    <dbReference type="NCBI Taxonomy" id="1703775"/>
    <lineage>
        <taxon>Bacteria</taxon>
        <taxon>Bacillati</taxon>
        <taxon>Saganbacteria</taxon>
    </lineage>
</organism>
<proteinExistence type="predicted"/>
<evidence type="ECO:0000313" key="1">
    <source>
        <dbReference type="EMBL" id="KPJ65799.1"/>
    </source>
</evidence>
<reference evidence="1 2" key="1">
    <citation type="journal article" date="2015" name="Microbiome">
        <title>Genomic resolution of linkages in carbon, nitrogen, and sulfur cycling among widespread estuary sediment bacteria.</title>
        <authorList>
            <person name="Baker B.J."/>
            <person name="Lazar C.S."/>
            <person name="Teske A.P."/>
            <person name="Dick G.J."/>
        </authorList>
    </citation>
    <scope>NUCLEOTIDE SEQUENCE [LARGE SCALE GENOMIC DNA]</scope>
    <source>
        <strain evidence="1">DG_54_3</strain>
    </source>
</reference>
<sequence length="264" mass="30915">MTDLTVTLSSVAISEPKKSENKTEFPLEYFVLSEGPLTINPHPFGSLGPHLTYKPHLYYKKSREAGERDIVRLNQRRSINEENWIYADGLWFEVGIHESPGSTEIDPNIAQYLFTHLPRSTKNISIYHNHPYWLYDKSKPNLERDVASIAECPALMDLKAAEERITDVKSRFFFANVDSRIVTPTGVYIIKLNENYYRTRPYHYIQNMKLIKELITWKKEFPFALRPKLELDKNAGIVEENQAFCRYLNEHQKAWEFNFIPISP</sequence>
<gene>
    <name evidence="1" type="ORF">AMJ44_09450</name>
</gene>
<accession>A0A0S7XTQ3</accession>
<dbReference type="EMBL" id="LIZX01000101">
    <property type="protein sequence ID" value="KPJ65799.1"/>
    <property type="molecule type" value="Genomic_DNA"/>
</dbReference>